<proteinExistence type="predicted"/>
<keyword evidence="3" id="KW-0238">DNA-binding</keyword>
<keyword evidence="4" id="KW-0804">Transcription</keyword>
<gene>
    <name evidence="8" type="ORF">M6B38_276075</name>
</gene>
<evidence type="ECO:0000259" key="7">
    <source>
        <dbReference type="PROSITE" id="PS50863"/>
    </source>
</evidence>
<protein>
    <submittedName>
        <fullName evidence="8">B3 domain-containing protein-like</fullName>
    </submittedName>
</protein>
<reference evidence="8" key="1">
    <citation type="journal article" date="2023" name="GigaByte">
        <title>Genome assembly of the bearded iris, Iris pallida Lam.</title>
        <authorList>
            <person name="Bruccoleri R.E."/>
            <person name="Oakeley E.J."/>
            <person name="Faust A.M.E."/>
            <person name="Altorfer M."/>
            <person name="Dessus-Babus S."/>
            <person name="Burckhardt D."/>
            <person name="Oertli M."/>
            <person name="Naumann U."/>
            <person name="Petersen F."/>
            <person name="Wong J."/>
        </authorList>
    </citation>
    <scope>NUCLEOTIDE SEQUENCE</scope>
    <source>
        <strain evidence="8">GSM-AAB239-AS_SAM_17_03QT</strain>
    </source>
</reference>
<feature type="region of interest" description="Disordered" evidence="6">
    <location>
        <begin position="191"/>
        <end position="215"/>
    </location>
</feature>
<feature type="domain" description="TF-B3" evidence="7">
    <location>
        <begin position="17"/>
        <end position="127"/>
    </location>
</feature>
<keyword evidence="5" id="KW-0539">Nucleus</keyword>
<keyword evidence="2" id="KW-0805">Transcription regulation</keyword>
<feature type="compositionally biased region" description="Basic and acidic residues" evidence="6">
    <location>
        <begin position="11"/>
        <end position="20"/>
    </location>
</feature>
<sequence>MDSHHHHGQTHARERMFEKHLTPSDVGKLNRLVIPKQHAERHFPLGSGPGEKAGLLLSFEDETGKAWTFRYSYWTSSQSYVLTKGWSRFVKEKKLDAGDAVLFERYRPRPGQGRGDDRLYIGCRRRRASEAGDNTATPAAACRANAVAPCFYMINSSNGGEQAGGAAAGTPTGNTRRLRLFGVNLECGAEQPEPEHFAPPSWSQFMPTNPYASQL</sequence>
<evidence type="ECO:0000256" key="6">
    <source>
        <dbReference type="SAM" id="MobiDB-lite"/>
    </source>
</evidence>
<evidence type="ECO:0000256" key="5">
    <source>
        <dbReference type="ARBA" id="ARBA00023242"/>
    </source>
</evidence>
<dbReference type="InterPro" id="IPR003340">
    <property type="entry name" value="B3_DNA-bd"/>
</dbReference>
<feature type="region of interest" description="Disordered" evidence="6">
    <location>
        <begin position="1"/>
        <end position="20"/>
    </location>
</feature>
<dbReference type="InterPro" id="IPR044800">
    <property type="entry name" value="LEC2-like"/>
</dbReference>
<reference evidence="8" key="2">
    <citation type="submission" date="2023-04" db="EMBL/GenBank/DDBJ databases">
        <authorList>
            <person name="Bruccoleri R.E."/>
            <person name="Oakeley E.J."/>
            <person name="Faust A.-M."/>
            <person name="Dessus-Babus S."/>
            <person name="Altorfer M."/>
            <person name="Burckhardt D."/>
            <person name="Oertli M."/>
            <person name="Naumann U."/>
            <person name="Petersen F."/>
            <person name="Wong J."/>
        </authorList>
    </citation>
    <scope>NUCLEOTIDE SEQUENCE</scope>
    <source>
        <strain evidence="8">GSM-AAB239-AS_SAM_17_03QT</strain>
        <tissue evidence="8">Leaf</tissue>
    </source>
</reference>
<evidence type="ECO:0000256" key="4">
    <source>
        <dbReference type="ARBA" id="ARBA00023163"/>
    </source>
</evidence>
<evidence type="ECO:0000256" key="1">
    <source>
        <dbReference type="ARBA" id="ARBA00004123"/>
    </source>
</evidence>
<dbReference type="GO" id="GO:0003700">
    <property type="term" value="F:DNA-binding transcription factor activity"/>
    <property type="evidence" value="ECO:0007669"/>
    <property type="project" value="InterPro"/>
</dbReference>
<name>A0AAX6I433_IRIPA</name>
<accession>A0AAX6I433</accession>
<feature type="compositionally biased region" description="Basic residues" evidence="6">
    <location>
        <begin position="1"/>
        <end position="10"/>
    </location>
</feature>
<evidence type="ECO:0000313" key="8">
    <source>
        <dbReference type="EMBL" id="KAJ6847663.1"/>
    </source>
</evidence>
<evidence type="ECO:0000256" key="3">
    <source>
        <dbReference type="ARBA" id="ARBA00023125"/>
    </source>
</evidence>
<dbReference type="PROSITE" id="PS50863">
    <property type="entry name" value="B3"/>
    <property type="match status" value="1"/>
</dbReference>
<dbReference type="GO" id="GO:0005634">
    <property type="term" value="C:nucleus"/>
    <property type="evidence" value="ECO:0007669"/>
    <property type="project" value="UniProtKB-SubCell"/>
</dbReference>
<comment type="subcellular location">
    <subcellularLocation>
        <location evidence="1">Nucleus</location>
    </subcellularLocation>
</comment>
<dbReference type="InterPro" id="IPR015300">
    <property type="entry name" value="DNA-bd_pseudobarrel_sf"/>
</dbReference>
<dbReference type="PANTHER" id="PTHR31140:SF70">
    <property type="entry name" value="B3 DOMAIN-CONTAINING PROTEIN OS11G0156000"/>
    <property type="match status" value="1"/>
</dbReference>
<dbReference type="EMBL" id="JANAVB010005000">
    <property type="protein sequence ID" value="KAJ6847663.1"/>
    <property type="molecule type" value="Genomic_DNA"/>
</dbReference>
<dbReference type="CDD" id="cd10017">
    <property type="entry name" value="B3_DNA"/>
    <property type="match status" value="1"/>
</dbReference>
<comment type="caution">
    <text evidence="8">The sequence shown here is derived from an EMBL/GenBank/DDBJ whole genome shotgun (WGS) entry which is preliminary data.</text>
</comment>
<dbReference type="AlphaFoldDB" id="A0AAX6I433"/>
<dbReference type="Pfam" id="PF02362">
    <property type="entry name" value="B3"/>
    <property type="match status" value="1"/>
</dbReference>
<dbReference type="Proteomes" id="UP001140949">
    <property type="component" value="Unassembled WGS sequence"/>
</dbReference>
<evidence type="ECO:0000313" key="9">
    <source>
        <dbReference type="Proteomes" id="UP001140949"/>
    </source>
</evidence>
<dbReference type="SMART" id="SM01019">
    <property type="entry name" value="B3"/>
    <property type="match status" value="1"/>
</dbReference>
<feature type="compositionally biased region" description="Polar residues" evidence="6">
    <location>
        <begin position="201"/>
        <end position="215"/>
    </location>
</feature>
<dbReference type="PANTHER" id="PTHR31140">
    <property type="entry name" value="B3 DOMAIN-CONTAINING TRANSCRIPTION FACTOR ABI3"/>
    <property type="match status" value="1"/>
</dbReference>
<dbReference type="SUPFAM" id="SSF101936">
    <property type="entry name" value="DNA-binding pseudobarrel domain"/>
    <property type="match status" value="1"/>
</dbReference>
<organism evidence="8 9">
    <name type="scientific">Iris pallida</name>
    <name type="common">Sweet iris</name>
    <dbReference type="NCBI Taxonomy" id="29817"/>
    <lineage>
        <taxon>Eukaryota</taxon>
        <taxon>Viridiplantae</taxon>
        <taxon>Streptophyta</taxon>
        <taxon>Embryophyta</taxon>
        <taxon>Tracheophyta</taxon>
        <taxon>Spermatophyta</taxon>
        <taxon>Magnoliopsida</taxon>
        <taxon>Liliopsida</taxon>
        <taxon>Asparagales</taxon>
        <taxon>Iridaceae</taxon>
        <taxon>Iridoideae</taxon>
        <taxon>Irideae</taxon>
        <taxon>Iris</taxon>
    </lineage>
</organism>
<keyword evidence="9" id="KW-1185">Reference proteome</keyword>
<dbReference type="GO" id="GO:0003677">
    <property type="term" value="F:DNA binding"/>
    <property type="evidence" value="ECO:0007669"/>
    <property type="project" value="UniProtKB-KW"/>
</dbReference>
<dbReference type="Gene3D" id="2.40.330.10">
    <property type="entry name" value="DNA-binding pseudobarrel domain"/>
    <property type="match status" value="1"/>
</dbReference>
<evidence type="ECO:0000256" key="2">
    <source>
        <dbReference type="ARBA" id="ARBA00023015"/>
    </source>
</evidence>